<proteinExistence type="predicted"/>
<sequence length="197" mass="23225">MKKIVLFTLIFFFSCKNEEKKIVFSKPLKKVPLVYKDASNYLFQMHQDTIYFNNKKFSGIQYSLYKQGDTAFIKPYLNGLEEGITKKWYANKQLAEERLYIDGKKEGVHKGWWENGKRKFEFSVSNDEYTNEFKEWNSNGLLLKDFHYKDGQENGSQQLYYENGKIKANYVIINGKRYGLLGTKNCKNVSDSIFNSK</sequence>
<dbReference type="SUPFAM" id="SSF82185">
    <property type="entry name" value="Histone H3 K4-specific methyltransferase SET7/9 N-terminal domain"/>
    <property type="match status" value="1"/>
</dbReference>
<dbReference type="Proteomes" id="UP000317519">
    <property type="component" value="Unassembled WGS sequence"/>
</dbReference>
<comment type="caution">
    <text evidence="1">The sequence shown here is derived from an EMBL/GenBank/DDBJ whole genome shotgun (WGS) entry which is preliminary data.</text>
</comment>
<gene>
    <name evidence="1" type="ORF">IQ05_03035</name>
</gene>
<dbReference type="RefSeq" id="WP_144894125.1">
    <property type="nucleotide sequence ID" value="NZ_VLKO01000013.1"/>
</dbReference>
<protein>
    <submittedName>
        <fullName evidence="1">MORN repeat variant</fullName>
    </submittedName>
</protein>
<evidence type="ECO:0000313" key="2">
    <source>
        <dbReference type="Proteomes" id="UP000317519"/>
    </source>
</evidence>
<keyword evidence="2" id="KW-1185">Reference proteome</keyword>
<dbReference type="EMBL" id="VLKO01000013">
    <property type="protein sequence ID" value="TWH99694.1"/>
    <property type="molecule type" value="Genomic_DNA"/>
</dbReference>
<name>A0ABY3FKJ4_9FLAO</name>
<evidence type="ECO:0000313" key="1">
    <source>
        <dbReference type="EMBL" id="TWH99694.1"/>
    </source>
</evidence>
<dbReference type="Pfam" id="PF07661">
    <property type="entry name" value="MORN_2"/>
    <property type="match status" value="3"/>
</dbReference>
<organism evidence="1 2">
    <name type="scientific">Flavobacterium tiangeerense</name>
    <dbReference type="NCBI Taxonomy" id="459471"/>
    <lineage>
        <taxon>Bacteria</taxon>
        <taxon>Pseudomonadati</taxon>
        <taxon>Bacteroidota</taxon>
        <taxon>Flavobacteriia</taxon>
        <taxon>Flavobacteriales</taxon>
        <taxon>Flavobacteriaceae</taxon>
        <taxon>Flavobacterium</taxon>
    </lineage>
</organism>
<reference evidence="1 2" key="1">
    <citation type="journal article" date="2015" name="Stand. Genomic Sci.">
        <title>Genomic Encyclopedia of Bacterial and Archaeal Type Strains, Phase III: the genomes of soil and plant-associated and newly described type strains.</title>
        <authorList>
            <person name="Whitman W.B."/>
            <person name="Woyke T."/>
            <person name="Klenk H.P."/>
            <person name="Zhou Y."/>
            <person name="Lilburn T.G."/>
            <person name="Beck B.J."/>
            <person name="De Vos P."/>
            <person name="Vandamme P."/>
            <person name="Eisen J.A."/>
            <person name="Garrity G."/>
            <person name="Hugenholtz P."/>
            <person name="Kyrpides N.C."/>
        </authorList>
    </citation>
    <scope>NUCLEOTIDE SEQUENCE [LARGE SCALE GENOMIC DNA]</scope>
    <source>
        <strain evidence="1 2">CGMCC 1.6847</strain>
    </source>
</reference>
<dbReference type="InterPro" id="IPR011652">
    <property type="entry name" value="MORN_2"/>
</dbReference>
<dbReference type="PROSITE" id="PS51257">
    <property type="entry name" value="PROKAR_LIPOPROTEIN"/>
    <property type="match status" value="1"/>
</dbReference>
<accession>A0ABY3FKJ4</accession>
<dbReference type="Gene3D" id="3.90.930.1">
    <property type="match status" value="1"/>
</dbReference>